<reference evidence="2 3" key="1">
    <citation type="submission" date="2014-03" db="EMBL/GenBank/DDBJ databases">
        <title>Draft genome of the hookworm Oesophagostomum dentatum.</title>
        <authorList>
            <person name="Mitreva M."/>
        </authorList>
    </citation>
    <scope>NUCLEOTIDE SEQUENCE [LARGE SCALE GENOMIC DNA]</scope>
    <source>
        <strain evidence="2 3">OD-Hann</strain>
    </source>
</reference>
<evidence type="ECO:0000313" key="2">
    <source>
        <dbReference type="EMBL" id="KHJ78742.1"/>
    </source>
</evidence>
<keyword evidence="3" id="KW-1185">Reference proteome</keyword>
<dbReference type="PANTHER" id="PTHR10504:SF136">
    <property type="entry name" value="NOSE RESISTANT TO FLUOXETINE PROTEIN 5"/>
    <property type="match status" value="1"/>
</dbReference>
<dbReference type="SUPFAM" id="SSF55394">
    <property type="entry name" value="Bactericidal permeability-increasing protein, BPI"/>
    <property type="match status" value="1"/>
</dbReference>
<feature type="non-terminal residue" evidence="2">
    <location>
        <position position="346"/>
    </location>
</feature>
<gene>
    <name evidence="2" type="ORF">OESDEN_21635</name>
</gene>
<dbReference type="InterPro" id="IPR032942">
    <property type="entry name" value="BPI/LBP/Plunc"/>
</dbReference>
<dbReference type="EMBL" id="KN609323">
    <property type="protein sequence ID" value="KHJ78742.1"/>
    <property type="molecule type" value="Genomic_DNA"/>
</dbReference>
<accession>A0A0B1S5G5</accession>
<evidence type="ECO:0000259" key="1">
    <source>
        <dbReference type="Pfam" id="PF02886"/>
    </source>
</evidence>
<protein>
    <recommendedName>
        <fullName evidence="1">Lipid-binding serum glycoprotein C-terminal domain-containing protein</fullName>
    </recommendedName>
</protein>
<evidence type="ECO:0000313" key="3">
    <source>
        <dbReference type="Proteomes" id="UP000053660"/>
    </source>
</evidence>
<dbReference type="InterPro" id="IPR001124">
    <property type="entry name" value="Lipid-bd_serum_glycop_C"/>
</dbReference>
<dbReference type="Proteomes" id="UP000053660">
    <property type="component" value="Unassembled WGS sequence"/>
</dbReference>
<sequence>MFKIPHCETTHSDVRVLLDEDSLLVLIQGLLQSSALSLNFSSLAKLVFCKVSDAVKTKICETVLEAVKFVDAQELQPGVSIVSTTTPAVPSENAFNPAEFGASLCEVSRLEHAPSQSTSSSIGEESLPSPWGANLDLVYPPRFTEEDVVFGVDGGVLYNGAAAENVENSFPLNISVLHEKMVGILLSDCVANSLFSHLFSNGMGNVYYRFEAQDLPRPIRKLATMMCSKCYLDITANLTEQPMVEINAKQGVRVELAGNILIQFQGREELHNLIYATTKLHVTLKPTIRHSRLYADVALTQVDVKVFDLAVGGVLAKPIEKLVSLVVPRVLWPQMKKRIRFALNKR</sequence>
<dbReference type="GO" id="GO:0005615">
    <property type="term" value="C:extracellular space"/>
    <property type="evidence" value="ECO:0007669"/>
    <property type="project" value="TreeGrafter"/>
</dbReference>
<feature type="domain" description="Lipid-binding serum glycoprotein C-terminal" evidence="1">
    <location>
        <begin position="164"/>
        <end position="339"/>
    </location>
</feature>
<name>A0A0B1S5G5_OESDE</name>
<proteinExistence type="predicted"/>
<dbReference type="Pfam" id="PF02886">
    <property type="entry name" value="LBP_BPI_CETP_C"/>
    <property type="match status" value="1"/>
</dbReference>
<dbReference type="GO" id="GO:0008289">
    <property type="term" value="F:lipid binding"/>
    <property type="evidence" value="ECO:0007669"/>
    <property type="project" value="InterPro"/>
</dbReference>
<organism evidence="2 3">
    <name type="scientific">Oesophagostomum dentatum</name>
    <name type="common">Nodular worm</name>
    <dbReference type="NCBI Taxonomy" id="61180"/>
    <lineage>
        <taxon>Eukaryota</taxon>
        <taxon>Metazoa</taxon>
        <taxon>Ecdysozoa</taxon>
        <taxon>Nematoda</taxon>
        <taxon>Chromadorea</taxon>
        <taxon>Rhabditida</taxon>
        <taxon>Rhabditina</taxon>
        <taxon>Rhabditomorpha</taxon>
        <taxon>Strongyloidea</taxon>
        <taxon>Strongylidae</taxon>
        <taxon>Oesophagostomum</taxon>
    </lineage>
</organism>
<dbReference type="Gene3D" id="3.15.20.10">
    <property type="entry name" value="Bactericidal permeability-increasing protein, domain 2"/>
    <property type="match status" value="1"/>
</dbReference>
<dbReference type="PANTHER" id="PTHR10504">
    <property type="entry name" value="BACTERICIDAL PERMEABILITY-INCREASING BPI PROTEIN-RELATED"/>
    <property type="match status" value="1"/>
</dbReference>
<dbReference type="OrthoDB" id="5776980at2759"/>
<dbReference type="AlphaFoldDB" id="A0A0B1S5G5"/>
<dbReference type="InterPro" id="IPR017943">
    <property type="entry name" value="Bactericidal_perm-incr_a/b_dom"/>
</dbReference>